<protein>
    <submittedName>
        <fullName evidence="1">Uncharacterized protein</fullName>
    </submittedName>
</protein>
<dbReference type="EMBL" id="CM039428">
    <property type="protein sequence ID" value="KAI4351253.1"/>
    <property type="molecule type" value="Genomic_DNA"/>
</dbReference>
<gene>
    <name evidence="1" type="ORF">L6164_005629</name>
</gene>
<evidence type="ECO:0000313" key="2">
    <source>
        <dbReference type="Proteomes" id="UP000828941"/>
    </source>
</evidence>
<sequence>METYGSSFSFSTSNINDYSLHQEEHHVSTSNIDASCQTSFSNSPRSSNLSKRRPPLENIRIPPTAALTLSSQNPVVTTSYNESSLENKDDKHYRGVRRRPWGKYAAEIRDPNRKGSRVWLGTFETAIEAAKAYDRAAFKMRGSKAILNFPLEICNSPESNSTARIGEKRRREDDSESEEKELGFAENSKVLKKKKEDCSPKGVSPMIGPLTPSCWKGFWDPDVKGTIFSIPPLSPLSPHRSFGCSQLMVS</sequence>
<dbReference type="Proteomes" id="UP000828941">
    <property type="component" value="Chromosome 3"/>
</dbReference>
<evidence type="ECO:0000313" key="1">
    <source>
        <dbReference type="EMBL" id="KAI4351253.1"/>
    </source>
</evidence>
<proteinExistence type="predicted"/>
<organism evidence="1 2">
    <name type="scientific">Bauhinia variegata</name>
    <name type="common">Purple orchid tree</name>
    <name type="synonym">Phanera variegata</name>
    <dbReference type="NCBI Taxonomy" id="167791"/>
    <lineage>
        <taxon>Eukaryota</taxon>
        <taxon>Viridiplantae</taxon>
        <taxon>Streptophyta</taxon>
        <taxon>Embryophyta</taxon>
        <taxon>Tracheophyta</taxon>
        <taxon>Spermatophyta</taxon>
        <taxon>Magnoliopsida</taxon>
        <taxon>eudicotyledons</taxon>
        <taxon>Gunneridae</taxon>
        <taxon>Pentapetalae</taxon>
        <taxon>rosids</taxon>
        <taxon>fabids</taxon>
        <taxon>Fabales</taxon>
        <taxon>Fabaceae</taxon>
        <taxon>Cercidoideae</taxon>
        <taxon>Cercideae</taxon>
        <taxon>Bauhiniinae</taxon>
        <taxon>Bauhinia</taxon>
    </lineage>
</organism>
<name>A0ACB9PRF4_BAUVA</name>
<comment type="caution">
    <text evidence="1">The sequence shown here is derived from an EMBL/GenBank/DDBJ whole genome shotgun (WGS) entry which is preliminary data.</text>
</comment>
<keyword evidence="2" id="KW-1185">Reference proteome</keyword>
<reference evidence="1 2" key="1">
    <citation type="journal article" date="2022" name="DNA Res.">
        <title>Chromosomal-level genome assembly of the orchid tree Bauhinia variegata (Leguminosae; Cercidoideae) supports the allotetraploid origin hypothesis of Bauhinia.</title>
        <authorList>
            <person name="Zhong Y."/>
            <person name="Chen Y."/>
            <person name="Zheng D."/>
            <person name="Pang J."/>
            <person name="Liu Y."/>
            <person name="Luo S."/>
            <person name="Meng S."/>
            <person name="Qian L."/>
            <person name="Wei D."/>
            <person name="Dai S."/>
            <person name="Zhou R."/>
        </authorList>
    </citation>
    <scope>NUCLEOTIDE SEQUENCE [LARGE SCALE GENOMIC DNA]</scope>
    <source>
        <strain evidence="1">BV-YZ2020</strain>
    </source>
</reference>
<accession>A0ACB9PRF4</accession>